<evidence type="ECO:0000256" key="1">
    <source>
        <dbReference type="ARBA" id="ARBA00022723"/>
    </source>
</evidence>
<keyword evidence="1" id="KW-0479">Metal-binding</keyword>
<dbReference type="GeneID" id="78274869"/>
<sequence length="200" mass="23676">MSRLQKQIDFCQEIDQEKGIERKTLTLKGERFENDAEHAWHAALMAILLQEHANEEIDLLKTVTMLLIHDLVEIDAGDTYAYDEKGQENHYEKEYKAAKRIYGLLPEDQRKYLMGLWEEFEAQKTPEARFARTIDNFQPTMLNHASKGEMWKRNQIKLSQVLKRNEPSKRGSQVLWDYSYQNFIEPHLNQELEDDTKKSD</sequence>
<evidence type="ECO:0000256" key="2">
    <source>
        <dbReference type="ARBA" id="ARBA00022801"/>
    </source>
</evidence>
<evidence type="ECO:0000313" key="4">
    <source>
        <dbReference type="EMBL" id="OLU47482.1"/>
    </source>
</evidence>
<dbReference type="OrthoDB" id="9796032at2"/>
<dbReference type="Gene3D" id="1.10.3210.10">
    <property type="entry name" value="Hypothetical protein af1432"/>
    <property type="match status" value="1"/>
</dbReference>
<organism evidence="4 5">
    <name type="scientific">Dubosiella newyorkensis</name>
    <dbReference type="NCBI Taxonomy" id="1862672"/>
    <lineage>
        <taxon>Bacteria</taxon>
        <taxon>Bacillati</taxon>
        <taxon>Bacillota</taxon>
        <taxon>Erysipelotrichia</taxon>
        <taxon>Erysipelotrichales</taxon>
        <taxon>Erysipelotrichaceae</taxon>
        <taxon>Dubosiella</taxon>
    </lineage>
</organism>
<dbReference type="GO" id="GO:0005737">
    <property type="term" value="C:cytoplasm"/>
    <property type="evidence" value="ECO:0007669"/>
    <property type="project" value="TreeGrafter"/>
</dbReference>
<dbReference type="STRING" id="1862672.BO225_02765"/>
<evidence type="ECO:0000259" key="3">
    <source>
        <dbReference type="Pfam" id="PF13023"/>
    </source>
</evidence>
<dbReference type="PANTHER" id="PTHR11845:SF13">
    <property type="entry name" value="5'-DEOXYNUCLEOTIDASE HDDC2"/>
    <property type="match status" value="1"/>
</dbReference>
<dbReference type="PANTHER" id="PTHR11845">
    <property type="entry name" value="5'-DEOXYNUCLEOTIDASE HDDC2"/>
    <property type="match status" value="1"/>
</dbReference>
<accession>A0A1U7NPB8</accession>
<dbReference type="AlphaFoldDB" id="A0A1U7NPB8"/>
<dbReference type="RefSeq" id="WP_076340763.1">
    <property type="nucleotide sequence ID" value="NZ_CAJTMI010000037.1"/>
</dbReference>
<dbReference type="Proteomes" id="UP000186705">
    <property type="component" value="Unassembled WGS sequence"/>
</dbReference>
<dbReference type="GO" id="GO:0002953">
    <property type="term" value="F:5'-deoxynucleotidase activity"/>
    <property type="evidence" value="ECO:0007669"/>
    <property type="project" value="InterPro"/>
</dbReference>
<name>A0A1U7NPB8_9FIRM</name>
<dbReference type="InterPro" id="IPR006674">
    <property type="entry name" value="HD_domain"/>
</dbReference>
<dbReference type="Pfam" id="PF13023">
    <property type="entry name" value="HD_3"/>
    <property type="match status" value="1"/>
</dbReference>
<reference evidence="4 5" key="1">
    <citation type="submission" date="2016-11" db="EMBL/GenBank/DDBJ databases">
        <title>Description of two novel members of the family Erysipelotrichaceae: Ileibacterium lipovorans gen. nov., sp. nov. and Dubosiella newyorkensis, gen. nov., sp. nov.</title>
        <authorList>
            <person name="Cox L.M."/>
            <person name="Sohn J."/>
            <person name="Tyrrell K.L."/>
            <person name="Citron D.M."/>
            <person name="Lawson P.A."/>
            <person name="Patel N.B."/>
            <person name="Iizumi T."/>
            <person name="Perez-Perez G.I."/>
            <person name="Goldstein E.J."/>
            <person name="Blaser M.J."/>
        </authorList>
    </citation>
    <scope>NUCLEOTIDE SEQUENCE [LARGE SCALE GENOMIC DNA]</scope>
    <source>
        <strain evidence="4 5">NYU-BL-A4</strain>
    </source>
</reference>
<protein>
    <submittedName>
        <fullName evidence="4">Hydrolase</fullName>
    </submittedName>
</protein>
<comment type="caution">
    <text evidence="4">The sequence shown here is derived from an EMBL/GenBank/DDBJ whole genome shotgun (WGS) entry which is preliminary data.</text>
</comment>
<keyword evidence="5" id="KW-1185">Reference proteome</keyword>
<gene>
    <name evidence="4" type="ORF">BO225_02765</name>
</gene>
<feature type="domain" description="HD" evidence="3">
    <location>
        <begin position="14"/>
        <end position="173"/>
    </location>
</feature>
<keyword evidence="2 4" id="KW-0378">Hydrolase</keyword>
<dbReference type="InterPro" id="IPR039356">
    <property type="entry name" value="YfbR/HDDC2"/>
</dbReference>
<dbReference type="GO" id="GO:0046872">
    <property type="term" value="F:metal ion binding"/>
    <property type="evidence" value="ECO:0007669"/>
    <property type="project" value="UniProtKB-KW"/>
</dbReference>
<proteinExistence type="predicted"/>
<dbReference type="SUPFAM" id="SSF109604">
    <property type="entry name" value="HD-domain/PDEase-like"/>
    <property type="match status" value="1"/>
</dbReference>
<dbReference type="EMBL" id="MPKA01000047">
    <property type="protein sequence ID" value="OLU47482.1"/>
    <property type="molecule type" value="Genomic_DNA"/>
</dbReference>
<evidence type="ECO:0000313" key="5">
    <source>
        <dbReference type="Proteomes" id="UP000186705"/>
    </source>
</evidence>